<keyword evidence="12" id="KW-0862">Zinc</keyword>
<dbReference type="InterPro" id="IPR056527">
    <property type="entry name" value="WD40_RFWD3"/>
</dbReference>
<keyword evidence="8" id="KW-0227">DNA damage</keyword>
<feature type="region of interest" description="Disordered" evidence="13">
    <location>
        <begin position="150"/>
        <end position="173"/>
    </location>
</feature>
<keyword evidence="6" id="KW-0808">Transferase</keyword>
<evidence type="ECO:0000256" key="7">
    <source>
        <dbReference type="ARBA" id="ARBA00022737"/>
    </source>
</evidence>
<keyword evidence="12" id="KW-0863">Zinc-finger</keyword>
<dbReference type="Pfam" id="PF13639">
    <property type="entry name" value="zf-RING_2"/>
    <property type="match status" value="1"/>
</dbReference>
<keyword evidence="11" id="KW-0539">Nucleus</keyword>
<name>A0A1X2IUS1_9FUNG</name>
<dbReference type="SMART" id="SM00184">
    <property type="entry name" value="RING"/>
    <property type="match status" value="1"/>
</dbReference>
<dbReference type="PANTHER" id="PTHR16047:SF7">
    <property type="entry name" value="E3 UBIQUITIN-PROTEIN LIGASE RFWD3"/>
    <property type="match status" value="1"/>
</dbReference>
<evidence type="ECO:0000256" key="12">
    <source>
        <dbReference type="PROSITE-ProRule" id="PRU00175"/>
    </source>
</evidence>
<dbReference type="GO" id="GO:0004842">
    <property type="term" value="F:ubiquitin-protein transferase activity"/>
    <property type="evidence" value="ECO:0007669"/>
    <property type="project" value="InterPro"/>
</dbReference>
<dbReference type="Gene3D" id="3.30.40.10">
    <property type="entry name" value="Zinc/RING finger domain, C3HC4 (zinc finger)"/>
    <property type="match status" value="1"/>
</dbReference>
<keyword evidence="5" id="KW-0853">WD repeat</keyword>
<dbReference type="OrthoDB" id="8062037at2759"/>
<evidence type="ECO:0000313" key="15">
    <source>
        <dbReference type="EMBL" id="ORZ22559.1"/>
    </source>
</evidence>
<feature type="domain" description="RING-type" evidence="14">
    <location>
        <begin position="38"/>
        <end position="84"/>
    </location>
</feature>
<dbReference type="Gene3D" id="2.130.10.10">
    <property type="entry name" value="YVTN repeat-like/Quinoprotein amine dehydrogenase"/>
    <property type="match status" value="1"/>
</dbReference>
<dbReference type="AlphaFoldDB" id="A0A1X2IUS1"/>
<dbReference type="GO" id="GO:0016567">
    <property type="term" value="P:protein ubiquitination"/>
    <property type="evidence" value="ECO:0007669"/>
    <property type="project" value="InterPro"/>
</dbReference>
<dbReference type="Pfam" id="PF23419">
    <property type="entry name" value="WD40_RFWD3"/>
    <property type="match status" value="1"/>
</dbReference>
<keyword evidence="16" id="KW-1185">Reference proteome</keyword>
<evidence type="ECO:0000256" key="5">
    <source>
        <dbReference type="ARBA" id="ARBA00022574"/>
    </source>
</evidence>
<evidence type="ECO:0000313" key="16">
    <source>
        <dbReference type="Proteomes" id="UP000193560"/>
    </source>
</evidence>
<evidence type="ECO:0000256" key="1">
    <source>
        <dbReference type="ARBA" id="ARBA00004123"/>
    </source>
</evidence>
<keyword evidence="12" id="KW-0479">Metal-binding</keyword>
<dbReference type="InterPro" id="IPR015943">
    <property type="entry name" value="WD40/YVTN_repeat-like_dom_sf"/>
</dbReference>
<comment type="pathway">
    <text evidence="3">Protein modification; protein ubiquitination.</text>
</comment>
<evidence type="ECO:0000256" key="8">
    <source>
        <dbReference type="ARBA" id="ARBA00022763"/>
    </source>
</evidence>
<dbReference type="SUPFAM" id="SSF57850">
    <property type="entry name" value="RING/U-box"/>
    <property type="match status" value="1"/>
</dbReference>
<evidence type="ECO:0000256" key="10">
    <source>
        <dbReference type="ARBA" id="ARBA00023204"/>
    </source>
</evidence>
<protein>
    <recommendedName>
        <fullName evidence="14">RING-type domain-containing protein</fullName>
    </recommendedName>
</protein>
<dbReference type="GO" id="GO:0036297">
    <property type="term" value="P:interstrand cross-link repair"/>
    <property type="evidence" value="ECO:0007669"/>
    <property type="project" value="InterPro"/>
</dbReference>
<dbReference type="EMBL" id="MCGE01000004">
    <property type="protein sequence ID" value="ORZ22559.1"/>
    <property type="molecule type" value="Genomic_DNA"/>
</dbReference>
<dbReference type="PROSITE" id="PS50089">
    <property type="entry name" value="ZF_RING_2"/>
    <property type="match status" value="1"/>
</dbReference>
<keyword evidence="4" id="KW-0963">Cytoplasm</keyword>
<accession>A0A1X2IUS1</accession>
<evidence type="ECO:0000256" key="3">
    <source>
        <dbReference type="ARBA" id="ARBA00004906"/>
    </source>
</evidence>
<comment type="caution">
    <text evidence="15">The sequence shown here is derived from an EMBL/GenBank/DDBJ whole genome shotgun (WGS) entry which is preliminary data.</text>
</comment>
<sequence>MAESPTSEDGDFQKLVSCNKRKRARLIPSSEPELATRCPLCFQYWSNSGPHRIASLKCGHTFGEKCALDLIHSKGSRASCPICSAPIRKSHVRLIWPGKLFLHDDSGIHELKQQLEQTQATLNSTIQKQESINSQYQQCRLTLQELSEDQSSYSEDLPRQEQQEQCGPSTLPSSLDTTDASFQKIDTKILSNERHITRAMAVIPEEEMVVTTMKQNSRCHGLYKLSLRDLRSCEYMGNHTGLVRDVKSSRKIMDNGKVTLLSTGFDKTLTLSSASNNCTILSYTLPAAGWSCEFDSTNENQFYCGLSDNSVLVFDIRNTKKYLQQLYDSKTAAVPLHSMISCQLGNDHGSSTPSTLICASLTQTYQWKWTQGGQDPFCDIFQAQEAGFQPYSLAYDQKEQSLMVSSRASGSSSKQTVIQQSLTGDHGEVCSSWNMKWEYTCPMYKKTMTRTDLYGGIAYFSDDAGTIYSRTKDSLKQTIQPDQDEQILDIKSTHIQHRHLLVSLTDNKLNIYDKHG</sequence>
<keyword evidence="7" id="KW-0677">Repeat</keyword>
<dbReference type="SUPFAM" id="SSF69322">
    <property type="entry name" value="Tricorn protease domain 2"/>
    <property type="match status" value="1"/>
</dbReference>
<gene>
    <name evidence="15" type="ORF">BCR42DRAFT_406480</name>
</gene>
<dbReference type="PANTHER" id="PTHR16047">
    <property type="entry name" value="RFWD3 PROTEIN"/>
    <property type="match status" value="1"/>
</dbReference>
<dbReference type="GO" id="GO:0008270">
    <property type="term" value="F:zinc ion binding"/>
    <property type="evidence" value="ECO:0007669"/>
    <property type="project" value="UniProtKB-KW"/>
</dbReference>
<evidence type="ECO:0000256" key="11">
    <source>
        <dbReference type="ARBA" id="ARBA00023242"/>
    </source>
</evidence>
<evidence type="ECO:0000256" key="2">
    <source>
        <dbReference type="ARBA" id="ARBA00004496"/>
    </source>
</evidence>
<dbReference type="InterPro" id="IPR013083">
    <property type="entry name" value="Znf_RING/FYVE/PHD"/>
</dbReference>
<dbReference type="GO" id="GO:0005737">
    <property type="term" value="C:cytoplasm"/>
    <property type="evidence" value="ECO:0007669"/>
    <property type="project" value="UniProtKB-SubCell"/>
</dbReference>
<evidence type="ECO:0000256" key="13">
    <source>
        <dbReference type="SAM" id="MobiDB-lite"/>
    </source>
</evidence>
<dbReference type="GO" id="GO:0005634">
    <property type="term" value="C:nucleus"/>
    <property type="evidence" value="ECO:0007669"/>
    <property type="project" value="UniProtKB-SubCell"/>
</dbReference>
<feature type="compositionally biased region" description="Polar residues" evidence="13">
    <location>
        <begin position="163"/>
        <end position="173"/>
    </location>
</feature>
<evidence type="ECO:0000256" key="9">
    <source>
        <dbReference type="ARBA" id="ARBA00022786"/>
    </source>
</evidence>
<proteinExistence type="predicted"/>
<comment type="subcellular location">
    <subcellularLocation>
        <location evidence="2">Cytoplasm</location>
    </subcellularLocation>
    <subcellularLocation>
        <location evidence="1">Nucleus</location>
    </subcellularLocation>
</comment>
<dbReference type="InterPro" id="IPR001841">
    <property type="entry name" value="Znf_RING"/>
</dbReference>
<evidence type="ECO:0000256" key="6">
    <source>
        <dbReference type="ARBA" id="ARBA00022679"/>
    </source>
</evidence>
<dbReference type="InterPro" id="IPR037381">
    <property type="entry name" value="RFWD3"/>
</dbReference>
<dbReference type="Proteomes" id="UP000193560">
    <property type="component" value="Unassembled WGS sequence"/>
</dbReference>
<organism evidence="15 16">
    <name type="scientific">Absidia repens</name>
    <dbReference type="NCBI Taxonomy" id="90262"/>
    <lineage>
        <taxon>Eukaryota</taxon>
        <taxon>Fungi</taxon>
        <taxon>Fungi incertae sedis</taxon>
        <taxon>Mucoromycota</taxon>
        <taxon>Mucoromycotina</taxon>
        <taxon>Mucoromycetes</taxon>
        <taxon>Mucorales</taxon>
        <taxon>Cunninghamellaceae</taxon>
        <taxon>Absidia</taxon>
    </lineage>
</organism>
<dbReference type="STRING" id="90262.A0A1X2IUS1"/>
<keyword evidence="10" id="KW-0234">DNA repair</keyword>
<evidence type="ECO:0000259" key="14">
    <source>
        <dbReference type="PROSITE" id="PS50089"/>
    </source>
</evidence>
<keyword evidence="9" id="KW-0833">Ubl conjugation pathway</keyword>
<reference evidence="15 16" key="1">
    <citation type="submission" date="2016-07" db="EMBL/GenBank/DDBJ databases">
        <title>Pervasive Adenine N6-methylation of Active Genes in Fungi.</title>
        <authorList>
            <consortium name="DOE Joint Genome Institute"/>
            <person name="Mondo S.J."/>
            <person name="Dannebaum R.O."/>
            <person name="Kuo R.C."/>
            <person name="Labutti K."/>
            <person name="Haridas S."/>
            <person name="Kuo A."/>
            <person name="Salamov A."/>
            <person name="Ahrendt S.R."/>
            <person name="Lipzen A."/>
            <person name="Sullivan W."/>
            <person name="Andreopoulos W.B."/>
            <person name="Clum A."/>
            <person name="Lindquist E."/>
            <person name="Daum C."/>
            <person name="Ramamoorthy G.K."/>
            <person name="Gryganskyi A."/>
            <person name="Culley D."/>
            <person name="Magnuson J.K."/>
            <person name="James T.Y."/>
            <person name="O'Malley M.A."/>
            <person name="Stajich J.E."/>
            <person name="Spatafora J.W."/>
            <person name="Visel A."/>
            <person name="Grigoriev I.V."/>
        </authorList>
    </citation>
    <scope>NUCLEOTIDE SEQUENCE [LARGE SCALE GENOMIC DNA]</scope>
    <source>
        <strain evidence="15 16">NRRL 1336</strain>
    </source>
</reference>
<evidence type="ECO:0000256" key="4">
    <source>
        <dbReference type="ARBA" id="ARBA00022490"/>
    </source>
</evidence>